<dbReference type="GeneID" id="73332481"/>
<organism evidence="1 2">
    <name type="scientific">Colletotrichum spaethianum</name>
    <dbReference type="NCBI Taxonomy" id="700344"/>
    <lineage>
        <taxon>Eukaryota</taxon>
        <taxon>Fungi</taxon>
        <taxon>Dikarya</taxon>
        <taxon>Ascomycota</taxon>
        <taxon>Pezizomycotina</taxon>
        <taxon>Sordariomycetes</taxon>
        <taxon>Hypocreomycetidae</taxon>
        <taxon>Glomerellales</taxon>
        <taxon>Glomerellaceae</taxon>
        <taxon>Colletotrichum</taxon>
        <taxon>Colletotrichum spaethianum species complex</taxon>
    </lineage>
</organism>
<gene>
    <name evidence="1" type="ORF">ColSpa_11679</name>
</gene>
<dbReference type="AlphaFoldDB" id="A0AA37UT96"/>
<proteinExistence type="predicted"/>
<comment type="caution">
    <text evidence="1">The sequence shown here is derived from an EMBL/GenBank/DDBJ whole genome shotgun (WGS) entry which is preliminary data.</text>
</comment>
<dbReference type="RefSeq" id="XP_049133848.1">
    <property type="nucleotide sequence ID" value="XM_049277891.1"/>
</dbReference>
<sequence>MQGWPKICYCSAQGALDILDPTGPSTAGTMESAPNDQHLCAFGCSRGYCPSICVTGDDIEPRIAGYYLPEYNVEDNKTFLLS</sequence>
<dbReference type="Proteomes" id="UP001055115">
    <property type="component" value="Unassembled WGS sequence"/>
</dbReference>
<reference evidence="1 2" key="1">
    <citation type="submission" date="2022-03" db="EMBL/GenBank/DDBJ databases">
        <title>Genome data of Colletotrichum spp.</title>
        <authorList>
            <person name="Utami Y.D."/>
            <person name="Hiruma K."/>
        </authorList>
    </citation>
    <scope>NUCLEOTIDE SEQUENCE [LARGE SCALE GENOMIC DNA]</scope>
    <source>
        <strain evidence="1 2">MAFF 239500</strain>
    </source>
</reference>
<protein>
    <submittedName>
        <fullName evidence="1">Uncharacterized protein</fullName>
    </submittedName>
</protein>
<evidence type="ECO:0000313" key="2">
    <source>
        <dbReference type="Proteomes" id="UP001055115"/>
    </source>
</evidence>
<keyword evidence="2" id="KW-1185">Reference proteome</keyword>
<dbReference type="EMBL" id="BQXU01000049">
    <property type="protein sequence ID" value="GKT51498.1"/>
    <property type="molecule type" value="Genomic_DNA"/>
</dbReference>
<accession>A0AA37UT96</accession>
<evidence type="ECO:0000313" key="1">
    <source>
        <dbReference type="EMBL" id="GKT51498.1"/>
    </source>
</evidence>
<name>A0AA37UT96_9PEZI</name>